<organism evidence="2 3">
    <name type="scientific">Saccharothrix espanaensis (strain ATCC 51144 / DSM 44229 / JCM 9112 / NBRC 15066 / NRRL 15764)</name>
    <dbReference type="NCBI Taxonomy" id="1179773"/>
    <lineage>
        <taxon>Bacteria</taxon>
        <taxon>Bacillati</taxon>
        <taxon>Actinomycetota</taxon>
        <taxon>Actinomycetes</taxon>
        <taxon>Pseudonocardiales</taxon>
        <taxon>Pseudonocardiaceae</taxon>
        <taxon>Saccharothrix</taxon>
    </lineage>
</organism>
<dbReference type="PANTHER" id="PTHR30212:SF2">
    <property type="entry name" value="PROTEIN YIIM"/>
    <property type="match status" value="1"/>
</dbReference>
<dbReference type="InterPro" id="IPR011037">
    <property type="entry name" value="Pyrv_Knase-like_insert_dom_sf"/>
</dbReference>
<dbReference type="PATRIC" id="fig|1179773.3.peg.6473"/>
<dbReference type="BioCyc" id="SESP1179773:BN6_RS30920-MONOMER"/>
<dbReference type="GO" id="GO:0030151">
    <property type="term" value="F:molybdenum ion binding"/>
    <property type="evidence" value="ECO:0007669"/>
    <property type="project" value="InterPro"/>
</dbReference>
<dbReference type="GO" id="GO:0030170">
    <property type="term" value="F:pyridoxal phosphate binding"/>
    <property type="evidence" value="ECO:0007669"/>
    <property type="project" value="InterPro"/>
</dbReference>
<name>K0K5W1_SACES</name>
<dbReference type="RefSeq" id="WP_015103777.1">
    <property type="nucleotide sequence ID" value="NC_019673.1"/>
</dbReference>
<dbReference type="GO" id="GO:0003824">
    <property type="term" value="F:catalytic activity"/>
    <property type="evidence" value="ECO:0007669"/>
    <property type="project" value="InterPro"/>
</dbReference>
<evidence type="ECO:0000313" key="2">
    <source>
        <dbReference type="EMBL" id="CCH33666.1"/>
    </source>
</evidence>
<dbReference type="InterPro" id="IPR052353">
    <property type="entry name" value="Benzoxazolinone_Detox_Enz"/>
</dbReference>
<proteinExistence type="predicted"/>
<reference evidence="2 3" key="1">
    <citation type="journal article" date="2012" name="BMC Genomics">
        <title>Complete genome sequence of Saccharothrix espanaensis DSM 44229T and comparison to the other completely sequenced Pseudonocardiaceae.</title>
        <authorList>
            <person name="Strobel T."/>
            <person name="Al-Dilaimi A."/>
            <person name="Blom J."/>
            <person name="Gessner A."/>
            <person name="Kalinowski J."/>
            <person name="Luzhetska M."/>
            <person name="Puhler A."/>
            <person name="Szczepanowski R."/>
            <person name="Bechthold A."/>
            <person name="Ruckert C."/>
        </authorList>
    </citation>
    <scope>NUCLEOTIDE SEQUENCE [LARGE SCALE GENOMIC DNA]</scope>
    <source>
        <strain evidence="3">ATCC 51144 / DSM 44229 / JCM 9112 / NBRC 15066 / NRRL 15764</strain>
    </source>
</reference>
<evidence type="ECO:0000313" key="3">
    <source>
        <dbReference type="Proteomes" id="UP000006281"/>
    </source>
</evidence>
<dbReference type="Gene3D" id="2.40.33.20">
    <property type="entry name" value="PK beta-barrel domain-like"/>
    <property type="match status" value="1"/>
</dbReference>
<dbReference type="HOGENOM" id="CLU_082566_0_1_11"/>
<dbReference type="STRING" id="1179773.BN6_64230"/>
<feature type="domain" description="MOSC" evidence="1">
    <location>
        <begin position="28"/>
        <end position="167"/>
    </location>
</feature>
<dbReference type="PROSITE" id="PS51340">
    <property type="entry name" value="MOSC"/>
    <property type="match status" value="1"/>
</dbReference>
<dbReference type="Pfam" id="PF03473">
    <property type="entry name" value="MOSC"/>
    <property type="match status" value="1"/>
</dbReference>
<protein>
    <submittedName>
        <fullName evidence="2">MOSC domain containing protein</fullName>
    </submittedName>
</protein>
<evidence type="ECO:0000259" key="1">
    <source>
        <dbReference type="PROSITE" id="PS51340"/>
    </source>
</evidence>
<dbReference type="eggNOG" id="COG2258">
    <property type="taxonomic scope" value="Bacteria"/>
</dbReference>
<dbReference type="Proteomes" id="UP000006281">
    <property type="component" value="Chromosome"/>
</dbReference>
<sequence length="216" mass="23199">MPHVLSVNIGARADFEPAVIGHTGHDKRPVSGAVRISAPAGPGSGLAGDHISDGRSHGGPDQAVYAYSREDLDTWSAELGRDLAPGIFGENLTTVGVDPTNAVVGERWRIGGTLLQVTDPRIPCRTFVGVMDVQGWMKLFTERALCGTYFRVLEPGSVTAGDEIVLVDRPDHDVTVQLVFRALTLEPELLPRLLAVAPHLTEKTRAKVRRRLGAAV</sequence>
<dbReference type="PANTHER" id="PTHR30212">
    <property type="entry name" value="PROTEIN YIIM"/>
    <property type="match status" value="1"/>
</dbReference>
<dbReference type="EMBL" id="HE804045">
    <property type="protein sequence ID" value="CCH33666.1"/>
    <property type="molecule type" value="Genomic_DNA"/>
</dbReference>
<dbReference type="OrthoDB" id="9786134at2"/>
<keyword evidence="3" id="KW-1185">Reference proteome</keyword>
<accession>K0K5W1</accession>
<dbReference type="SUPFAM" id="SSF50800">
    <property type="entry name" value="PK beta-barrel domain-like"/>
    <property type="match status" value="1"/>
</dbReference>
<dbReference type="AlphaFoldDB" id="K0K5W1"/>
<dbReference type="KEGG" id="sesp:BN6_64230"/>
<dbReference type="InterPro" id="IPR005302">
    <property type="entry name" value="MoCF_Sase_C"/>
</dbReference>
<gene>
    <name evidence="2" type="ordered locus">BN6_64230</name>
</gene>